<evidence type="ECO:0000313" key="1">
    <source>
        <dbReference type="EMBL" id="CAB4131403.1"/>
    </source>
</evidence>
<reference evidence="1" key="1">
    <citation type="submission" date="2020-04" db="EMBL/GenBank/DDBJ databases">
        <authorList>
            <person name="Chiriac C."/>
            <person name="Salcher M."/>
            <person name="Ghai R."/>
            <person name="Kavagutti S V."/>
        </authorList>
    </citation>
    <scope>NUCLEOTIDE SEQUENCE</scope>
</reference>
<gene>
    <name evidence="1" type="ORF">UFOVP132_76</name>
</gene>
<dbReference type="Gene3D" id="3.40.190.150">
    <property type="entry name" value="Bordetella uptake gene, domain 1"/>
    <property type="match status" value="1"/>
</dbReference>
<proteinExistence type="predicted"/>
<protein>
    <submittedName>
        <fullName evidence="1">Bordetella uptake protein</fullName>
    </submittedName>
</protein>
<organism evidence="1">
    <name type="scientific">uncultured Caudovirales phage</name>
    <dbReference type="NCBI Taxonomy" id="2100421"/>
    <lineage>
        <taxon>Viruses</taxon>
        <taxon>Duplodnaviria</taxon>
        <taxon>Heunggongvirae</taxon>
        <taxon>Uroviricota</taxon>
        <taxon>Caudoviricetes</taxon>
        <taxon>Peduoviridae</taxon>
        <taxon>Maltschvirus</taxon>
        <taxon>Maltschvirus maltsch</taxon>
    </lineage>
</organism>
<dbReference type="InterPro" id="IPR005064">
    <property type="entry name" value="BUG"/>
</dbReference>
<dbReference type="PANTHER" id="PTHR42928">
    <property type="entry name" value="TRICARBOXYLATE-BINDING PROTEIN"/>
    <property type="match status" value="1"/>
</dbReference>
<dbReference type="Pfam" id="PF03401">
    <property type="entry name" value="TctC"/>
    <property type="match status" value="1"/>
</dbReference>
<dbReference type="EMBL" id="LR796247">
    <property type="protein sequence ID" value="CAB4131403.1"/>
    <property type="molecule type" value="Genomic_DNA"/>
</dbReference>
<dbReference type="InterPro" id="IPR042100">
    <property type="entry name" value="Bug_dom1"/>
</dbReference>
<dbReference type="PANTHER" id="PTHR42928:SF3">
    <property type="entry name" value="UPF0065 PROTEIN YFLP"/>
    <property type="match status" value="1"/>
</dbReference>
<dbReference type="SUPFAM" id="SSF53850">
    <property type="entry name" value="Periplasmic binding protein-like II"/>
    <property type="match status" value="1"/>
</dbReference>
<accession>A0A6J5LDG7</accession>
<sequence length="301" mass="32794">MLSGIKNVAVGLMMIGSASAAEQVSIITSIPVSGSGGQIGAGITQILNKVQTEREYKFAQIPGAQGDTSALKALVDAKSQNVVMFNGISVTTTNRLLNPNAGFDRDKDFIQSVGIGKNYYAIMVNPDSPIKNVDDLVKSIKSKPKAFFSTTLTAPGSVIINDIFLKKYGIADKVDSINYKSPQDIILALNNKESDYTIFTVSDMTNLKAIMVSSEKRLIQFPDAPTAKEAGFDAFSLSSILMFSIPKERAGFQKTFEDDMKKACAHPDYERVAMIRAPYRSECMTPAETMSTVENEIRTIR</sequence>
<name>A0A6J5LDG7_9CAUD</name>
<dbReference type="Gene3D" id="3.40.190.10">
    <property type="entry name" value="Periplasmic binding protein-like II"/>
    <property type="match status" value="1"/>
</dbReference>